<organism evidence="4 5">
    <name type="scientific">Promicromonospora alba</name>
    <dbReference type="NCBI Taxonomy" id="1616110"/>
    <lineage>
        <taxon>Bacteria</taxon>
        <taxon>Bacillati</taxon>
        <taxon>Actinomycetota</taxon>
        <taxon>Actinomycetes</taxon>
        <taxon>Micrococcales</taxon>
        <taxon>Promicromonosporaceae</taxon>
        <taxon>Promicromonospora</taxon>
    </lineage>
</organism>
<feature type="region of interest" description="Disordered" evidence="2">
    <location>
        <begin position="284"/>
        <end position="325"/>
    </location>
</feature>
<evidence type="ECO:0000256" key="1">
    <source>
        <dbReference type="ARBA" id="ARBA00022801"/>
    </source>
</evidence>
<reference evidence="5" key="1">
    <citation type="journal article" date="2019" name="Int. J. Syst. Evol. Microbiol.">
        <title>The Global Catalogue of Microorganisms (GCM) 10K type strain sequencing project: providing services to taxonomists for standard genome sequencing and annotation.</title>
        <authorList>
            <consortium name="The Broad Institute Genomics Platform"/>
            <consortium name="The Broad Institute Genome Sequencing Center for Infectious Disease"/>
            <person name="Wu L."/>
            <person name="Ma J."/>
        </authorList>
    </citation>
    <scope>NUCLEOTIDE SEQUENCE [LARGE SCALE GENOMIC DNA]</scope>
    <source>
        <strain evidence="5">CCUG 42722</strain>
    </source>
</reference>
<dbReference type="PANTHER" id="PTHR48081">
    <property type="entry name" value="AB HYDROLASE SUPERFAMILY PROTEIN C4A8.06C"/>
    <property type="match status" value="1"/>
</dbReference>
<dbReference type="PANTHER" id="PTHR48081:SF8">
    <property type="entry name" value="ALPHA_BETA HYDROLASE FOLD-3 DOMAIN-CONTAINING PROTEIN-RELATED"/>
    <property type="match status" value="1"/>
</dbReference>
<proteinExistence type="predicted"/>
<accession>A0ABV9HGU1</accession>
<comment type="caution">
    <text evidence="4">The sequence shown here is derived from an EMBL/GenBank/DDBJ whole genome shotgun (WGS) entry which is preliminary data.</text>
</comment>
<dbReference type="SUPFAM" id="SSF53474">
    <property type="entry name" value="alpha/beta-Hydrolases"/>
    <property type="match status" value="1"/>
</dbReference>
<gene>
    <name evidence="4" type="ORF">ACFO6V_13000</name>
</gene>
<dbReference type="InterPro" id="IPR013094">
    <property type="entry name" value="AB_hydrolase_3"/>
</dbReference>
<dbReference type="Gene3D" id="3.40.50.1820">
    <property type="entry name" value="alpha/beta hydrolase"/>
    <property type="match status" value="1"/>
</dbReference>
<dbReference type="Pfam" id="PF07859">
    <property type="entry name" value="Abhydrolase_3"/>
    <property type="match status" value="1"/>
</dbReference>
<dbReference type="GO" id="GO:0016787">
    <property type="term" value="F:hydrolase activity"/>
    <property type="evidence" value="ECO:0007669"/>
    <property type="project" value="UniProtKB-KW"/>
</dbReference>
<keyword evidence="1 4" id="KW-0378">Hydrolase</keyword>
<protein>
    <submittedName>
        <fullName evidence="4">Alpha/beta hydrolase fold domain-containing protein</fullName>
    </submittedName>
</protein>
<evidence type="ECO:0000256" key="2">
    <source>
        <dbReference type="SAM" id="MobiDB-lite"/>
    </source>
</evidence>
<sequence length="325" mass="33877">MSGTVGDRLLDGPHGDLRVRVYEPADGTDRVAGLVWAHGGAFMYGDLDMPEADWVARRLADVGVVVVSVDYQLAPDLDYRDPAGSAAPDGVRFPVASEEVTFAYGWARDVELGVGSEQWSLGGASAGGNLAAGASLRLRDAGGPQPRSIVLAYPVAHYELPAPSPELAEKIAALPPDRNFPPEAMRAMGANYLGGSDVPISPYAHPGGQDLRGLPPTFVVTSDHDALRSSGEAYCADLAAAGVDVLLVREDSTYHGHLNEPATAGAARSIARIAAWLTVDGLVGTPHEPPHHHDVTPPPAELAGTSVPARSTDAGHRADTEAAAR</sequence>
<dbReference type="InterPro" id="IPR050300">
    <property type="entry name" value="GDXG_lipolytic_enzyme"/>
</dbReference>
<feature type="compositionally biased region" description="Basic and acidic residues" evidence="2">
    <location>
        <begin position="313"/>
        <end position="325"/>
    </location>
</feature>
<dbReference type="RefSeq" id="WP_377135974.1">
    <property type="nucleotide sequence ID" value="NZ_JBHSFI010000004.1"/>
</dbReference>
<evidence type="ECO:0000313" key="5">
    <source>
        <dbReference type="Proteomes" id="UP001596011"/>
    </source>
</evidence>
<name>A0ABV9HGU1_9MICO</name>
<evidence type="ECO:0000259" key="3">
    <source>
        <dbReference type="Pfam" id="PF07859"/>
    </source>
</evidence>
<dbReference type="InterPro" id="IPR029058">
    <property type="entry name" value="AB_hydrolase_fold"/>
</dbReference>
<feature type="domain" description="Alpha/beta hydrolase fold-3" evidence="3">
    <location>
        <begin position="34"/>
        <end position="257"/>
    </location>
</feature>
<dbReference type="EMBL" id="JBHSFI010000004">
    <property type="protein sequence ID" value="MFC4629158.1"/>
    <property type="molecule type" value="Genomic_DNA"/>
</dbReference>
<evidence type="ECO:0000313" key="4">
    <source>
        <dbReference type="EMBL" id="MFC4629158.1"/>
    </source>
</evidence>
<keyword evidence="5" id="KW-1185">Reference proteome</keyword>
<dbReference type="Proteomes" id="UP001596011">
    <property type="component" value="Unassembled WGS sequence"/>
</dbReference>